<dbReference type="Proteomes" id="UP000321058">
    <property type="component" value="Unassembled WGS sequence"/>
</dbReference>
<gene>
    <name evidence="1" type="ORF">RSO01_55430</name>
</gene>
<reference evidence="1 2" key="1">
    <citation type="submission" date="2019-07" db="EMBL/GenBank/DDBJ databases">
        <title>Whole genome shotgun sequence of Reyranella soli NBRC 108950.</title>
        <authorList>
            <person name="Hosoyama A."/>
            <person name="Uohara A."/>
            <person name="Ohji S."/>
            <person name="Ichikawa N."/>
        </authorList>
    </citation>
    <scope>NUCLEOTIDE SEQUENCE [LARGE SCALE GENOMIC DNA]</scope>
    <source>
        <strain evidence="1 2">NBRC 108950</strain>
    </source>
</reference>
<dbReference type="EMBL" id="BKAJ01000099">
    <property type="protein sequence ID" value="GEP58377.1"/>
    <property type="molecule type" value="Genomic_DNA"/>
</dbReference>
<evidence type="ECO:0000313" key="2">
    <source>
        <dbReference type="Proteomes" id="UP000321058"/>
    </source>
</evidence>
<dbReference type="AlphaFoldDB" id="A0A512NHD5"/>
<comment type="caution">
    <text evidence="1">The sequence shown here is derived from an EMBL/GenBank/DDBJ whole genome shotgun (WGS) entry which is preliminary data.</text>
</comment>
<proteinExistence type="predicted"/>
<protein>
    <submittedName>
        <fullName evidence="1">Uncharacterized protein</fullName>
    </submittedName>
</protein>
<organism evidence="1 2">
    <name type="scientific">Reyranella soli</name>
    <dbReference type="NCBI Taxonomy" id="1230389"/>
    <lineage>
        <taxon>Bacteria</taxon>
        <taxon>Pseudomonadati</taxon>
        <taxon>Pseudomonadota</taxon>
        <taxon>Alphaproteobacteria</taxon>
        <taxon>Hyphomicrobiales</taxon>
        <taxon>Reyranellaceae</taxon>
        <taxon>Reyranella</taxon>
    </lineage>
</organism>
<accession>A0A512NHD5</accession>
<evidence type="ECO:0000313" key="1">
    <source>
        <dbReference type="EMBL" id="GEP58377.1"/>
    </source>
</evidence>
<sequence length="158" mass="16284">MRSPVRSIICAMAFACVGACVSDAGQHIAHNPVSLVPPYSELPPAPAGMSIEAGTKVTLDARQQEAVVAGVSKWMKTPASTRFGIMNGARNSRGTITVCGEVDGRNGNGAYVGMKPYVGVMMGTPAAPEFVVVGIAASERERAEVVSLCRESGVSASS</sequence>
<keyword evidence="2" id="KW-1185">Reference proteome</keyword>
<name>A0A512NHD5_9HYPH</name>